<dbReference type="PANTHER" id="PTHR38011">
    <property type="entry name" value="DIHYDROFOLATE REDUCTASE FAMILY PROTEIN (AFU_ORTHOLOGUE AFUA_8G06820)"/>
    <property type="match status" value="1"/>
</dbReference>
<keyword evidence="3" id="KW-1185">Reference proteome</keyword>
<comment type="caution">
    <text evidence="2">The sequence shown here is derived from an EMBL/GenBank/DDBJ whole genome shotgun (WGS) entry which is preliminary data.</text>
</comment>
<accession>A0ABN3HQ85</accession>
<organism evidence="2 3">
    <name type="scientific">Dactylosporangium salmoneum</name>
    <dbReference type="NCBI Taxonomy" id="53361"/>
    <lineage>
        <taxon>Bacteria</taxon>
        <taxon>Bacillati</taxon>
        <taxon>Actinomycetota</taxon>
        <taxon>Actinomycetes</taxon>
        <taxon>Micromonosporales</taxon>
        <taxon>Micromonosporaceae</taxon>
        <taxon>Dactylosporangium</taxon>
    </lineage>
</organism>
<evidence type="ECO:0000313" key="2">
    <source>
        <dbReference type="EMBL" id="GAA2385202.1"/>
    </source>
</evidence>
<dbReference type="Pfam" id="PF01872">
    <property type="entry name" value="RibD_C"/>
    <property type="match status" value="1"/>
</dbReference>
<dbReference type="RefSeq" id="WP_344619305.1">
    <property type="nucleotide sequence ID" value="NZ_BAAARV010000096.1"/>
</dbReference>
<dbReference type="EMBL" id="BAAARV010000096">
    <property type="protein sequence ID" value="GAA2385202.1"/>
    <property type="molecule type" value="Genomic_DNA"/>
</dbReference>
<evidence type="ECO:0000313" key="3">
    <source>
        <dbReference type="Proteomes" id="UP001501444"/>
    </source>
</evidence>
<proteinExistence type="predicted"/>
<gene>
    <name evidence="2" type="ORF">GCM10010170_095040</name>
</gene>
<dbReference type="Proteomes" id="UP001501444">
    <property type="component" value="Unassembled WGS sequence"/>
</dbReference>
<dbReference type="InterPro" id="IPR002734">
    <property type="entry name" value="RibDG_C"/>
</dbReference>
<dbReference type="SUPFAM" id="SSF53597">
    <property type="entry name" value="Dihydrofolate reductase-like"/>
    <property type="match status" value="1"/>
</dbReference>
<dbReference type="PANTHER" id="PTHR38011:SF12">
    <property type="entry name" value="BIFUNCTIONAL DEAMINASE-REDUCTASE DOMAIN PROTEIN"/>
    <property type="match status" value="1"/>
</dbReference>
<sequence>MATILYSATMSLDGYIAGPGGDMGWLTPHLGPNPLVDELIPRIGALVVGNRTFGGDDPHKGTDRAGKPFGGGWDGPQFVVTHHPRPSGDGITFVPDVPTALREARAAAGDGYVNILGADIARQCLHAGEVDEILVCVAPVLLGGGTPLFAEPGTIGMQQLHVSHTPHAVNIWMRITSR</sequence>
<dbReference type="Gene3D" id="3.40.430.10">
    <property type="entry name" value="Dihydrofolate Reductase, subunit A"/>
    <property type="match status" value="1"/>
</dbReference>
<protein>
    <submittedName>
        <fullName evidence="2">Dihydrofolate reductase family protein</fullName>
    </submittedName>
</protein>
<feature type="domain" description="Bacterial bifunctional deaminase-reductase C-terminal" evidence="1">
    <location>
        <begin position="3"/>
        <end position="164"/>
    </location>
</feature>
<evidence type="ECO:0000259" key="1">
    <source>
        <dbReference type="Pfam" id="PF01872"/>
    </source>
</evidence>
<reference evidence="2 3" key="1">
    <citation type="journal article" date="2019" name="Int. J. Syst. Evol. Microbiol.">
        <title>The Global Catalogue of Microorganisms (GCM) 10K type strain sequencing project: providing services to taxonomists for standard genome sequencing and annotation.</title>
        <authorList>
            <consortium name="The Broad Institute Genomics Platform"/>
            <consortium name="The Broad Institute Genome Sequencing Center for Infectious Disease"/>
            <person name="Wu L."/>
            <person name="Ma J."/>
        </authorList>
    </citation>
    <scope>NUCLEOTIDE SEQUENCE [LARGE SCALE GENOMIC DNA]</scope>
    <source>
        <strain evidence="2 3">JCM 3272</strain>
    </source>
</reference>
<name>A0ABN3HQ85_9ACTN</name>
<dbReference type="InterPro" id="IPR024072">
    <property type="entry name" value="DHFR-like_dom_sf"/>
</dbReference>
<dbReference type="InterPro" id="IPR050765">
    <property type="entry name" value="Riboflavin_Biosynth_HTPR"/>
</dbReference>